<dbReference type="Gene3D" id="3.90.110.10">
    <property type="entry name" value="Lactate dehydrogenase/glycoside hydrolase, family 4, C-terminal"/>
    <property type="match status" value="1"/>
</dbReference>
<dbReference type="SUPFAM" id="SSF56327">
    <property type="entry name" value="LDH C-terminal domain-like"/>
    <property type="match status" value="1"/>
</dbReference>
<dbReference type="AlphaFoldDB" id="A0AAD1XIN3"/>
<dbReference type="FunFam" id="3.40.50.720:FF:000010">
    <property type="entry name" value="Malate dehydrogenase"/>
    <property type="match status" value="1"/>
</dbReference>
<dbReference type="GO" id="GO:0006108">
    <property type="term" value="P:malate metabolic process"/>
    <property type="evidence" value="ECO:0007669"/>
    <property type="project" value="InterPro"/>
</dbReference>
<reference evidence="13" key="1">
    <citation type="submission" date="2023-07" db="EMBL/GenBank/DDBJ databases">
        <authorList>
            <consortium name="AG Swart"/>
            <person name="Singh M."/>
            <person name="Singh A."/>
            <person name="Seah K."/>
            <person name="Emmerich C."/>
        </authorList>
    </citation>
    <scope>NUCLEOTIDE SEQUENCE</scope>
    <source>
        <strain evidence="13">DP1</strain>
    </source>
</reference>
<feature type="binding site" evidence="7">
    <location>
        <position position="69"/>
    </location>
    <ligand>
        <name>NAD(+)</name>
        <dbReference type="ChEBI" id="CHEBI:57540"/>
    </ligand>
</feature>
<dbReference type="Gene3D" id="3.40.50.720">
    <property type="entry name" value="NAD(P)-binding Rossmann-like Domain"/>
    <property type="match status" value="1"/>
</dbReference>
<proteinExistence type="inferred from homology"/>
<protein>
    <recommendedName>
        <fullName evidence="2 9">Malate dehydrogenase</fullName>
        <ecNumber evidence="2 9">1.1.1.37</ecNumber>
    </recommendedName>
</protein>
<dbReference type="SUPFAM" id="SSF51735">
    <property type="entry name" value="NAD(P)-binding Rossmann-fold domains"/>
    <property type="match status" value="1"/>
</dbReference>
<feature type="domain" description="Lactate/malate dehydrogenase C-terminal" evidence="12">
    <location>
        <begin position="183"/>
        <end position="356"/>
    </location>
</feature>
<evidence type="ECO:0000256" key="5">
    <source>
        <dbReference type="PIRSR" id="PIRSR000102-1"/>
    </source>
</evidence>
<keyword evidence="9" id="KW-0816">Tricarboxylic acid cycle</keyword>
<dbReference type="InterPro" id="IPR036291">
    <property type="entry name" value="NAD(P)-bd_dom_sf"/>
</dbReference>
<feature type="binding site" evidence="7">
    <location>
        <begin position="38"/>
        <end position="44"/>
    </location>
    <ligand>
        <name>NAD(+)</name>
        <dbReference type="ChEBI" id="CHEBI:57540"/>
    </ligand>
</feature>
<dbReference type="FunFam" id="3.90.110.10:FF:000002">
    <property type="entry name" value="Malate dehydrogenase"/>
    <property type="match status" value="1"/>
</dbReference>
<feature type="binding site" evidence="6">
    <location>
        <position position="125"/>
    </location>
    <ligand>
        <name>substrate</name>
    </ligand>
</feature>
<accession>A0AAD1XIN3</accession>
<keyword evidence="14" id="KW-1185">Reference proteome</keyword>
<feature type="binding site" evidence="6">
    <location>
        <position position="158"/>
    </location>
    <ligand>
        <name>substrate</name>
    </ligand>
</feature>
<dbReference type="NCBIfam" id="TIGR01759">
    <property type="entry name" value="MalateDH-SF1"/>
    <property type="match status" value="1"/>
</dbReference>
<evidence type="ECO:0000256" key="2">
    <source>
        <dbReference type="ARBA" id="ARBA00012995"/>
    </source>
</evidence>
<dbReference type="PIRSF" id="PIRSF000102">
    <property type="entry name" value="Lac_mal_DH"/>
    <property type="match status" value="1"/>
</dbReference>
<evidence type="ECO:0000313" key="13">
    <source>
        <dbReference type="EMBL" id="CAI2373439.1"/>
    </source>
</evidence>
<name>A0AAD1XIN3_EUPCR</name>
<dbReference type="Pfam" id="PF00056">
    <property type="entry name" value="Ldh_1_N"/>
    <property type="match status" value="1"/>
</dbReference>
<comment type="similarity">
    <text evidence="1">Belongs to the LDH/MDH superfamily. MDH type 2 family.</text>
</comment>
<comment type="caution">
    <text evidence="13">The sequence shown here is derived from an EMBL/GenBank/DDBJ whole genome shotgun (WGS) entry which is preliminary data.</text>
</comment>
<keyword evidence="10" id="KW-1133">Transmembrane helix</keyword>
<evidence type="ECO:0000256" key="10">
    <source>
        <dbReference type="SAM" id="Phobius"/>
    </source>
</evidence>
<feature type="binding site" evidence="7">
    <location>
        <position position="132"/>
    </location>
    <ligand>
        <name>NAD(+)</name>
        <dbReference type="ChEBI" id="CHEBI:57540"/>
    </ligand>
</feature>
<keyword evidence="10" id="KW-0472">Membrane</keyword>
<dbReference type="InterPro" id="IPR011274">
    <property type="entry name" value="Malate_DH_NAD-dep_euk"/>
</dbReference>
<dbReference type="InterPro" id="IPR001236">
    <property type="entry name" value="Lactate/malate_DH_N"/>
</dbReference>
<feature type="transmembrane region" description="Helical" evidence="10">
    <location>
        <begin position="31"/>
        <end position="52"/>
    </location>
</feature>
<evidence type="ECO:0000313" key="14">
    <source>
        <dbReference type="Proteomes" id="UP001295684"/>
    </source>
</evidence>
<dbReference type="GO" id="GO:0030060">
    <property type="term" value="F:L-malate dehydrogenase (NAD+) activity"/>
    <property type="evidence" value="ECO:0007669"/>
    <property type="project" value="UniProtKB-EC"/>
</dbReference>
<evidence type="ECO:0000256" key="6">
    <source>
        <dbReference type="PIRSR" id="PIRSR000102-2"/>
    </source>
</evidence>
<evidence type="ECO:0000256" key="3">
    <source>
        <dbReference type="ARBA" id="ARBA00023002"/>
    </source>
</evidence>
<dbReference type="CDD" id="cd01336">
    <property type="entry name" value="MDH_cytoplasmic_cytosolic"/>
    <property type="match status" value="1"/>
</dbReference>
<dbReference type="InterPro" id="IPR010945">
    <property type="entry name" value="Malate_DH_type2"/>
</dbReference>
<feature type="binding site" evidence="7">
    <location>
        <begin position="156"/>
        <end position="158"/>
    </location>
    <ligand>
        <name>NAD(+)</name>
        <dbReference type="ChEBI" id="CHEBI:57540"/>
    </ligand>
</feature>
<dbReference type="InterPro" id="IPR015955">
    <property type="entry name" value="Lactate_DH/Glyco_Ohase_4_C"/>
</dbReference>
<feature type="binding site" evidence="6">
    <location>
        <position position="119"/>
    </location>
    <ligand>
        <name>substrate</name>
    </ligand>
</feature>
<dbReference type="EMBL" id="CAMPGE010014788">
    <property type="protein sequence ID" value="CAI2373439.1"/>
    <property type="molecule type" value="Genomic_DNA"/>
</dbReference>
<dbReference type="NCBIfam" id="TIGR01758">
    <property type="entry name" value="MDH_euk_cyt"/>
    <property type="match status" value="1"/>
</dbReference>
<evidence type="ECO:0000256" key="7">
    <source>
        <dbReference type="PIRSR" id="PIRSR000102-3"/>
    </source>
</evidence>
<keyword evidence="4 7" id="KW-0520">NAD</keyword>
<dbReference type="Proteomes" id="UP001295684">
    <property type="component" value="Unassembled WGS sequence"/>
</dbReference>
<evidence type="ECO:0000259" key="12">
    <source>
        <dbReference type="Pfam" id="PF02866"/>
    </source>
</evidence>
<feature type="binding site" evidence="6">
    <location>
        <position position="189"/>
    </location>
    <ligand>
        <name>substrate</name>
    </ligand>
</feature>
<keyword evidence="10" id="KW-0812">Transmembrane</keyword>
<dbReference type="Pfam" id="PF02866">
    <property type="entry name" value="Ldh_1_C"/>
    <property type="match status" value="1"/>
</dbReference>
<dbReference type="InterPro" id="IPR001557">
    <property type="entry name" value="L-lactate/malate_DH"/>
</dbReference>
<feature type="domain" description="Lactate/malate dehydrogenase N-terminal" evidence="11">
    <location>
        <begin position="33"/>
        <end position="179"/>
    </location>
</feature>
<dbReference type="PROSITE" id="PS00068">
    <property type="entry name" value="MDH"/>
    <property type="match status" value="1"/>
</dbReference>
<dbReference type="InterPro" id="IPR001252">
    <property type="entry name" value="Malate_DH_AS"/>
</dbReference>
<dbReference type="GO" id="GO:0006099">
    <property type="term" value="P:tricarboxylic acid cycle"/>
    <property type="evidence" value="ECO:0007669"/>
    <property type="project" value="UniProtKB-KW"/>
</dbReference>
<comment type="catalytic activity">
    <reaction evidence="9">
        <text>(S)-malate + NAD(+) = oxaloacetate + NADH + H(+)</text>
        <dbReference type="Rhea" id="RHEA:21432"/>
        <dbReference type="ChEBI" id="CHEBI:15378"/>
        <dbReference type="ChEBI" id="CHEBI:15589"/>
        <dbReference type="ChEBI" id="CHEBI:16452"/>
        <dbReference type="ChEBI" id="CHEBI:57540"/>
        <dbReference type="ChEBI" id="CHEBI:57945"/>
        <dbReference type="EC" id="1.1.1.37"/>
    </reaction>
</comment>
<dbReference type="PANTHER" id="PTHR23382">
    <property type="entry name" value="MALATE DEHYDROGENASE"/>
    <property type="match status" value="1"/>
</dbReference>
<evidence type="ECO:0000256" key="1">
    <source>
        <dbReference type="ARBA" id="ARBA00009613"/>
    </source>
</evidence>
<dbReference type="InterPro" id="IPR022383">
    <property type="entry name" value="Lactate/malate_DH_C"/>
</dbReference>
<evidence type="ECO:0000259" key="11">
    <source>
        <dbReference type="Pfam" id="PF00056"/>
    </source>
</evidence>
<keyword evidence="3 8" id="KW-0560">Oxidoreductase</keyword>
<dbReference type="EC" id="1.1.1.37" evidence="2 9"/>
<evidence type="ECO:0000256" key="4">
    <source>
        <dbReference type="ARBA" id="ARBA00023027"/>
    </source>
</evidence>
<feature type="active site" description="Proton acceptor" evidence="5">
    <location>
        <position position="214"/>
    </location>
</feature>
<sequence>MDNSFNAKAVRRLATIGRHFPTLEKKSEKEALRVCVTGAAGSIGYSLLFMIAQGRMFGPYQKVILHLLDLPTMKKALEGVKMELDDGAFPLVKDIICATCPEAGFKNIDVALLVGAKPRGPGMERKDLLRDNGNIFKEQGEALDKYAKKTVKVLAVGNPANTNALIASLNAPSIPRENFTALTRLDQNRAEAQIAHKVGVPVENVNNVIIWGNHSATQYPDVTHATITDYPAEGFVENAKSTLCDKWLKETFIPSVQKRGAAIIAARKFSSAASAANAVCDHIHDWLVGTKPGKVVSMGVISDGNSYGIRSGLMYSFPVTCHKGTWKIVDGYKIDDYSKEKMQITEKELIEEKSQAVGK</sequence>
<dbReference type="NCBIfam" id="NF003916">
    <property type="entry name" value="PRK05442.1"/>
    <property type="match status" value="1"/>
</dbReference>
<evidence type="ECO:0000256" key="8">
    <source>
        <dbReference type="RuleBase" id="RU003369"/>
    </source>
</evidence>
<organism evidence="13 14">
    <name type="scientific">Euplotes crassus</name>
    <dbReference type="NCBI Taxonomy" id="5936"/>
    <lineage>
        <taxon>Eukaryota</taxon>
        <taxon>Sar</taxon>
        <taxon>Alveolata</taxon>
        <taxon>Ciliophora</taxon>
        <taxon>Intramacronucleata</taxon>
        <taxon>Spirotrichea</taxon>
        <taxon>Hypotrichia</taxon>
        <taxon>Euplotida</taxon>
        <taxon>Euplotidae</taxon>
        <taxon>Moneuplotes</taxon>
    </lineage>
</organism>
<evidence type="ECO:0000256" key="9">
    <source>
        <dbReference type="RuleBase" id="RU003405"/>
    </source>
</evidence>
<gene>
    <name evidence="13" type="ORF">ECRASSUSDP1_LOCUS14785</name>
</gene>